<evidence type="ECO:0000313" key="2">
    <source>
        <dbReference type="EMBL" id="VDM54225.1"/>
    </source>
</evidence>
<sequence length="182" mass="20894">MEIRCCLCLEGTRIILEDEPGRQPDSSYKCLQGTVHVKRACFYVAVSALVLCLFSTGCIFFGVYSVNLWLDIALILLNAVVAIFVLIGLYSNKASFLIPFIVSEIAQCIGFFILATYTLYYTIVIKRQRFYQKFDQILMVVSIYVGIIVCAQATWVTTRCYHYLRSRQMLTDCNDVTYSFWE</sequence>
<keyword evidence="1" id="KW-0812">Transmembrane</keyword>
<gene>
    <name evidence="2" type="ORF">ACOC_LOCUS2640</name>
</gene>
<protein>
    <submittedName>
        <fullName evidence="4">MARVEL domain-containing protein</fullName>
    </submittedName>
</protein>
<keyword evidence="1" id="KW-0472">Membrane</keyword>
<evidence type="ECO:0000256" key="1">
    <source>
        <dbReference type="SAM" id="Phobius"/>
    </source>
</evidence>
<feature type="transmembrane region" description="Helical" evidence="1">
    <location>
        <begin position="137"/>
        <end position="157"/>
    </location>
</feature>
<name>A0A158PEZ5_ANGCS</name>
<dbReference type="Proteomes" id="UP000267027">
    <property type="component" value="Unassembled WGS sequence"/>
</dbReference>
<dbReference type="WBParaSite" id="ACOC_0000263901-mRNA-1">
    <property type="protein sequence ID" value="ACOC_0000263901-mRNA-1"/>
    <property type="gene ID" value="ACOC_0000263901"/>
</dbReference>
<feature type="transmembrane region" description="Helical" evidence="1">
    <location>
        <begin position="68"/>
        <end position="89"/>
    </location>
</feature>
<keyword evidence="1" id="KW-1133">Transmembrane helix</keyword>
<dbReference type="OrthoDB" id="8173727at2759"/>
<proteinExistence type="predicted"/>
<accession>A0A158PEZ5</accession>
<reference evidence="2 3" key="2">
    <citation type="submission" date="2018-11" db="EMBL/GenBank/DDBJ databases">
        <authorList>
            <consortium name="Pathogen Informatics"/>
        </authorList>
    </citation>
    <scope>NUCLEOTIDE SEQUENCE [LARGE SCALE GENOMIC DNA]</scope>
    <source>
        <strain evidence="2 3">Costa Rica</strain>
    </source>
</reference>
<reference evidence="4" key="1">
    <citation type="submission" date="2016-04" db="UniProtKB">
        <authorList>
            <consortium name="WormBaseParasite"/>
        </authorList>
    </citation>
    <scope>IDENTIFICATION</scope>
</reference>
<dbReference type="OMA" id="FDQMLMV"/>
<feature type="transmembrane region" description="Helical" evidence="1">
    <location>
        <begin position="96"/>
        <end position="117"/>
    </location>
</feature>
<evidence type="ECO:0000313" key="3">
    <source>
        <dbReference type="Proteomes" id="UP000267027"/>
    </source>
</evidence>
<organism evidence="4">
    <name type="scientific">Angiostrongylus costaricensis</name>
    <name type="common">Nematode worm</name>
    <dbReference type="NCBI Taxonomy" id="334426"/>
    <lineage>
        <taxon>Eukaryota</taxon>
        <taxon>Metazoa</taxon>
        <taxon>Ecdysozoa</taxon>
        <taxon>Nematoda</taxon>
        <taxon>Chromadorea</taxon>
        <taxon>Rhabditida</taxon>
        <taxon>Rhabditina</taxon>
        <taxon>Rhabditomorpha</taxon>
        <taxon>Strongyloidea</taxon>
        <taxon>Metastrongylidae</taxon>
        <taxon>Angiostrongylus</taxon>
    </lineage>
</organism>
<dbReference type="EMBL" id="UYYA01000568">
    <property type="protein sequence ID" value="VDM54225.1"/>
    <property type="molecule type" value="Genomic_DNA"/>
</dbReference>
<keyword evidence="3" id="KW-1185">Reference proteome</keyword>
<dbReference type="AlphaFoldDB" id="A0A158PEZ5"/>
<evidence type="ECO:0000313" key="4">
    <source>
        <dbReference type="WBParaSite" id="ACOC_0000263901-mRNA-1"/>
    </source>
</evidence>
<feature type="transmembrane region" description="Helical" evidence="1">
    <location>
        <begin position="41"/>
        <end position="62"/>
    </location>
</feature>